<name>A0A4Y8D383_9HELO</name>
<organism evidence="3 4">
    <name type="scientific">Botryotinia calthae</name>
    <dbReference type="NCBI Taxonomy" id="38488"/>
    <lineage>
        <taxon>Eukaryota</taxon>
        <taxon>Fungi</taxon>
        <taxon>Dikarya</taxon>
        <taxon>Ascomycota</taxon>
        <taxon>Pezizomycotina</taxon>
        <taxon>Leotiomycetes</taxon>
        <taxon>Helotiales</taxon>
        <taxon>Sclerotiniaceae</taxon>
        <taxon>Botryotinia</taxon>
    </lineage>
</organism>
<dbReference type="AlphaFoldDB" id="A0A4Y8D383"/>
<dbReference type="STRING" id="38488.A0A4Y8D383"/>
<evidence type="ECO:0000313" key="4">
    <source>
        <dbReference type="Proteomes" id="UP000297299"/>
    </source>
</evidence>
<dbReference type="Pfam" id="PF26639">
    <property type="entry name" value="Het-6_barrel"/>
    <property type="match status" value="1"/>
</dbReference>
<dbReference type="Pfam" id="PF06985">
    <property type="entry name" value="HET"/>
    <property type="match status" value="1"/>
</dbReference>
<dbReference type="EMBL" id="PHWZ01000138">
    <property type="protein sequence ID" value="TEY65559.1"/>
    <property type="molecule type" value="Genomic_DNA"/>
</dbReference>
<dbReference type="PANTHER" id="PTHR24148:SF73">
    <property type="entry name" value="HET DOMAIN PROTEIN (AFU_ORTHOLOGUE AFUA_8G01020)"/>
    <property type="match status" value="1"/>
</dbReference>
<feature type="domain" description="Heterokaryon incompatibility" evidence="2">
    <location>
        <begin position="190"/>
        <end position="357"/>
    </location>
</feature>
<gene>
    <name evidence="3" type="ORF">BOTCAL_0138g00010</name>
</gene>
<dbReference type="InterPro" id="IPR052895">
    <property type="entry name" value="HetReg/Transcr_Mod"/>
</dbReference>
<sequence>MIENTEAFISFRLAWVIDNITGYYTRIAEEIFNGSGSIYSPSIDAILARPAFLSIVWQKVIVAQEAFKHAVDQFEMQAAEVKKLNPIWGAAHVEDISNLTRNDLFELYGSLFEMLCQIRVIENIEMSDLPPPLSSPITDGNVSPAPFKYIDLTSPKDEIRLVRFELGSAESNSGVCMTTRTVNFRDGIRYATLSYTWSQPYGVFSSEADSKSEARIDIPIMCDGQILKVENTRVWTPVISGTPPQEFWIDAICINQENNEEKEAQVSVMGDIYTYSLKTWIWLEDKDAFSHTALNIMQIISEKVGKRDTDAINEITRIEEEEIVKEMDLPDRTSWKWFALFAFLQRQWFRRSWVIQEAVLSSEIEILCGSTVFNWSLLAGVCSFLSQSGLLMRIQGIGTIEMQANTIELTEIPCRMGRKVHARQSDELRSNPVFYFRPDLDITTLLFVENITILKSFDTSIKSKDTFFFHTLGDGIDPIAMLLDLWKISRRNPCFDARDKVFACASLANKDVFRTMNTVSTRRQLLPDYQKAVSEVYQEAAWFTLLTHASLHILSITGHTTLHNTHDVPSWVPDLSQSPNYHGFWEIMMRKSGFEWLAAGNSCWEIPPQEKLYKRYLMVQVVFVDKICDIQHQNSHFGMEDRSRPRPHYTEMVDFFQEIAVKYTNKGDIQGLFEVLWRTTIADFACGASPAAQNYALEFEKAYWKEVLMKRDDYLVGNINEVLWKRIKEVMVSIKRLGWLCDDWVFIFDAVQNETDETEEFKALMYSVMGNLPDQSKEFKSRVESTMGYRRLFFTDLGYAGSGDLNISIGDEVVIMAGSPVPFILRQGIDGRYKLIGEAYVHGIMFGEKAADDHHPWVAERHSVIMATVTSTATELPSWKLRLRSVAADYRSTDPDDLPNFIRGRFKSSGVDLKDIQSSIGSFEDLKKAHTEKFKQQLADFRGTASDSKIFEPIGSKLITGHQDYSGELQQMTDKLKEEGASKQTSKERMQKGRKDAKERSNGIVDETFDDAEAKIDSLPEEQKEGATDIWLIIVDGFFVFWAEVMEWIKGIIDVFVEWLAGVWDTVKKIWNTVTDVFGHTWDWYTALL</sequence>
<proteinExistence type="predicted"/>
<reference evidence="3 4" key="1">
    <citation type="submission" date="2017-11" db="EMBL/GenBank/DDBJ databases">
        <title>Comparative genomics of Botrytis spp.</title>
        <authorList>
            <person name="Valero-Jimenez C.A."/>
            <person name="Tapia P."/>
            <person name="Veloso J."/>
            <person name="Silva-Moreno E."/>
            <person name="Staats M."/>
            <person name="Valdes J.H."/>
            <person name="Van Kan J.A.L."/>
        </authorList>
    </citation>
    <scope>NUCLEOTIDE SEQUENCE [LARGE SCALE GENOMIC DNA]</scope>
    <source>
        <strain evidence="3 4">MUCL2830</strain>
    </source>
</reference>
<keyword evidence="4" id="KW-1185">Reference proteome</keyword>
<evidence type="ECO:0000259" key="2">
    <source>
        <dbReference type="Pfam" id="PF06985"/>
    </source>
</evidence>
<evidence type="ECO:0000256" key="1">
    <source>
        <dbReference type="SAM" id="MobiDB-lite"/>
    </source>
</evidence>
<accession>A0A4Y8D383</accession>
<evidence type="ECO:0000313" key="3">
    <source>
        <dbReference type="EMBL" id="TEY65559.1"/>
    </source>
</evidence>
<protein>
    <recommendedName>
        <fullName evidence="2">Heterokaryon incompatibility domain-containing protein</fullName>
    </recommendedName>
</protein>
<dbReference type="Proteomes" id="UP000297299">
    <property type="component" value="Unassembled WGS sequence"/>
</dbReference>
<feature type="region of interest" description="Disordered" evidence="1">
    <location>
        <begin position="977"/>
        <end position="1000"/>
    </location>
</feature>
<dbReference type="PANTHER" id="PTHR24148">
    <property type="entry name" value="ANKYRIN REPEAT DOMAIN-CONTAINING PROTEIN 39 HOMOLOG-RELATED"/>
    <property type="match status" value="1"/>
</dbReference>
<dbReference type="OrthoDB" id="3548654at2759"/>
<comment type="caution">
    <text evidence="3">The sequence shown here is derived from an EMBL/GenBank/DDBJ whole genome shotgun (WGS) entry which is preliminary data.</text>
</comment>
<dbReference type="InterPro" id="IPR010730">
    <property type="entry name" value="HET"/>
</dbReference>